<dbReference type="Proteomes" id="UP000230094">
    <property type="component" value="Unassembled WGS sequence"/>
</dbReference>
<dbReference type="AlphaFoldDB" id="A0A2H0TAS3"/>
<dbReference type="EMBL" id="PFCQ01000014">
    <property type="protein sequence ID" value="PIR68118.1"/>
    <property type="molecule type" value="Genomic_DNA"/>
</dbReference>
<sequence>MSRTYDKKLLEKLSKSLGKPEKYIREQISKRAGSLGVLPETYFVLSLMENKVSVGRYIKTLDAETRNEIQQNRSLVTKTIKQKVSTKPLPSQKIIKKKGGKESSAIPSLLSLKEIQSAKANLKYYETIYLMENSTRNFISYFLEKEYGVNWWTHSKGQKAVVRRKIKDGVKFRKEEETMDPINEPRGEHDLHYTDFSDLATIIEDNKDVFDPICLMLQGNSTFIYQILRRLTPSRNSVAHMGNLSKKDSRRIELDWSDMYFAYKRIEKDIIK</sequence>
<evidence type="ECO:0000313" key="1">
    <source>
        <dbReference type="EMBL" id="PIR68118.1"/>
    </source>
</evidence>
<organism evidence="1 2">
    <name type="scientific">Candidatus Nomurabacteria bacterium CG10_big_fil_rev_8_21_14_0_10_35_16</name>
    <dbReference type="NCBI Taxonomy" id="1974731"/>
    <lineage>
        <taxon>Bacteria</taxon>
        <taxon>Candidatus Nomuraibacteriota</taxon>
    </lineage>
</organism>
<protein>
    <submittedName>
        <fullName evidence="1">Uncharacterized protein</fullName>
    </submittedName>
</protein>
<reference evidence="2" key="1">
    <citation type="submission" date="2017-09" db="EMBL/GenBank/DDBJ databases">
        <title>Depth-based differentiation of microbial function through sediment-hosted aquifers and enrichment of novel symbionts in the deep terrestrial subsurface.</title>
        <authorList>
            <person name="Probst A.J."/>
            <person name="Ladd B."/>
            <person name="Jarett J.K."/>
            <person name="Geller-Mcgrath D.E."/>
            <person name="Sieber C.M.K."/>
            <person name="Emerson J.B."/>
            <person name="Anantharaman K."/>
            <person name="Thomas B.C."/>
            <person name="Malmstrom R."/>
            <person name="Stieglmeier M."/>
            <person name="Klingl A."/>
            <person name="Woyke T."/>
            <person name="Ryan C.M."/>
            <person name="Banfield J.F."/>
        </authorList>
    </citation>
    <scope>NUCLEOTIDE SEQUENCE [LARGE SCALE GENOMIC DNA]</scope>
</reference>
<name>A0A2H0TAS3_9BACT</name>
<gene>
    <name evidence="1" type="ORF">COU49_03000</name>
</gene>
<proteinExistence type="predicted"/>
<accession>A0A2H0TAS3</accession>
<comment type="caution">
    <text evidence="1">The sequence shown here is derived from an EMBL/GenBank/DDBJ whole genome shotgun (WGS) entry which is preliminary data.</text>
</comment>
<evidence type="ECO:0000313" key="2">
    <source>
        <dbReference type="Proteomes" id="UP000230094"/>
    </source>
</evidence>